<evidence type="ECO:0000256" key="11">
    <source>
        <dbReference type="PIRSR" id="PIRSR000460-1"/>
    </source>
</evidence>
<keyword evidence="9" id="KW-0119">Carbohydrate metabolism</keyword>
<dbReference type="Gene3D" id="3.40.50.2000">
    <property type="entry name" value="Glycogen Phosphorylase B"/>
    <property type="match status" value="3"/>
</dbReference>
<sequence length="848" mass="95758">MPGTPFELEVNPTIPPRLARLQELADNLWYSWDRPTRALFARLHPSLWQTVGHSPKAFLKRVHQHRLDAAASDRAFLDAFDRVLAQYDAYMTATPERRDDCGLVAYFCAEFGFHESLPIYSGGLGILAGDHCKAASDAHLPFVAVGLLYDQGYFQQTIDALGNQHALYRDSDFEDLPISQVMHPNGGELRLRVALPGREVELIVWRARIGRVSLYLLDSAVAENSPADRAITHRLYGGDRTTRIEQEILLGIGGVRALRALGIEPAVWHINEGHAAFMVLERIRTCMQQGLVFAEALEAVAACTVFTTHTAVPAGHDRFGRDVIRRYFELWESEYGVPFDAFVALGAEPDLPSGAEFDMTSLAIRGSRFHNGVSAVHGGVSARICAHHWPQVEFSDNPIGYITNGVHVPSFLDPEWHDLFDRHLGPGWAKQLADEKRWRAIADIPAQQFWTARQTLKSRLFHLVRNRVAEQHRRNQGSEAHLDRLLRFVVPNQPKVLTIGFARRFATYKRAALLFEDLDWLAQLVSDRARPVLFLFAGKAHPADGPGQDLVRRVAEVARMPKFEGHILLLEGYDLRLARRMVAGVDVWLNNPIYPLEASGTSGMKAAMNGVVNLSVLDGWWAEGYDGTNGWAIKPVVNGFHEQDRDREEARTLYEILQDAVLPLYYAPGPLGFSEGWVELAKRSIMTLLPRFNTERMLGQYVERFYRPASDRAARFAQDGYAPARALAAWKAKVRERWGSVRIQRIDREKRRIVYGSRVRFELAVWLNGLDPADVKVEMLLGRPSEDGQPHRATAYELLPAARLESGEQVYALELEPDLCGKTEYRFRAFPQHPLLAHPFETGLMLWL</sequence>
<dbReference type="InterPro" id="IPR000811">
    <property type="entry name" value="Glyco_trans_35"/>
</dbReference>
<evidence type="ECO:0000256" key="7">
    <source>
        <dbReference type="ARBA" id="ARBA00022679"/>
    </source>
</evidence>
<evidence type="ECO:0000256" key="2">
    <source>
        <dbReference type="ARBA" id="ARBA00001933"/>
    </source>
</evidence>
<accession>A0A972FF68</accession>
<keyword evidence="7" id="KW-0808">Transferase</keyword>
<name>A0A972FF68_9RHOO</name>
<keyword evidence="8 11" id="KW-0663">Pyridoxal phosphate</keyword>
<dbReference type="NCBIfam" id="TIGR02094">
    <property type="entry name" value="more_P_ylases"/>
    <property type="match status" value="1"/>
</dbReference>
<reference evidence="13" key="1">
    <citation type="submission" date="2019-12" db="EMBL/GenBank/DDBJ databases">
        <title>Comparative genomics gives insights into the taxonomy of the Azoarcus-Aromatoleum group and reveals separate origins of nif in the plant-associated Azoarcus and non-plant-associated Aromatoleum sub-groups.</title>
        <authorList>
            <person name="Lafos M."/>
            <person name="Maluk M."/>
            <person name="Batista M."/>
            <person name="Junghare M."/>
            <person name="Carmona M."/>
            <person name="Faoro H."/>
            <person name="Cruz L.M."/>
            <person name="Battistoni F."/>
            <person name="De Souza E."/>
            <person name="Pedrosa F."/>
            <person name="Chen W.-M."/>
            <person name="Poole P.S."/>
            <person name="Dixon R.A."/>
            <person name="James E.K."/>
        </authorList>
    </citation>
    <scope>NUCLEOTIDE SEQUENCE</scope>
    <source>
        <strain evidence="13">NSC3</strain>
    </source>
</reference>
<proteinExistence type="inferred from homology"/>
<evidence type="ECO:0000313" key="13">
    <source>
        <dbReference type="EMBL" id="NMG03630.1"/>
    </source>
</evidence>
<evidence type="ECO:0000256" key="1">
    <source>
        <dbReference type="ARBA" id="ARBA00001275"/>
    </source>
</evidence>
<evidence type="ECO:0000256" key="3">
    <source>
        <dbReference type="ARBA" id="ARBA00006047"/>
    </source>
</evidence>
<dbReference type="RefSeq" id="WP_168988343.1">
    <property type="nucleotide sequence ID" value="NZ_CAWPHM010000292.1"/>
</dbReference>
<dbReference type="EC" id="2.4.1.1" evidence="4"/>
<dbReference type="InterPro" id="IPR035090">
    <property type="entry name" value="Pyridoxal_P_attach_site"/>
</dbReference>
<organism evidence="13 14">
    <name type="scientific">Azoarcus taiwanensis</name>
    <dbReference type="NCBI Taxonomy" id="666964"/>
    <lineage>
        <taxon>Bacteria</taxon>
        <taxon>Pseudomonadati</taxon>
        <taxon>Pseudomonadota</taxon>
        <taxon>Betaproteobacteria</taxon>
        <taxon>Rhodocyclales</taxon>
        <taxon>Zoogloeaceae</taxon>
        <taxon>Azoarcus</taxon>
    </lineage>
</organism>
<dbReference type="GO" id="GO:0005975">
    <property type="term" value="P:carbohydrate metabolic process"/>
    <property type="evidence" value="ECO:0007669"/>
    <property type="project" value="InterPro"/>
</dbReference>
<gene>
    <name evidence="13" type="primary">glgP</name>
    <name evidence="13" type="ORF">GPA21_11685</name>
</gene>
<evidence type="ECO:0000256" key="5">
    <source>
        <dbReference type="ARBA" id="ARBA00022533"/>
    </source>
</evidence>
<keyword evidence="5" id="KW-0021">Allosteric enzyme</keyword>
<evidence type="ECO:0000256" key="4">
    <source>
        <dbReference type="ARBA" id="ARBA00012591"/>
    </source>
</evidence>
<dbReference type="InterPro" id="IPR024517">
    <property type="entry name" value="Glycogen_phosphorylase_DUF3417"/>
</dbReference>
<dbReference type="GO" id="GO:0030170">
    <property type="term" value="F:pyridoxal phosphate binding"/>
    <property type="evidence" value="ECO:0007669"/>
    <property type="project" value="InterPro"/>
</dbReference>
<keyword evidence="6" id="KW-0328">Glycosyltransferase</keyword>
<evidence type="ECO:0000256" key="10">
    <source>
        <dbReference type="ARBA" id="ARBA00025174"/>
    </source>
</evidence>
<dbReference type="Proteomes" id="UP000599523">
    <property type="component" value="Unassembled WGS sequence"/>
</dbReference>
<keyword evidence="14" id="KW-1185">Reference proteome</keyword>
<evidence type="ECO:0000313" key="14">
    <source>
        <dbReference type="Proteomes" id="UP000599523"/>
    </source>
</evidence>
<dbReference type="GO" id="GO:0008184">
    <property type="term" value="F:glycogen phosphorylase activity"/>
    <property type="evidence" value="ECO:0007669"/>
    <property type="project" value="InterPro"/>
</dbReference>
<evidence type="ECO:0000256" key="8">
    <source>
        <dbReference type="ARBA" id="ARBA00022898"/>
    </source>
</evidence>
<dbReference type="InterPro" id="IPR052182">
    <property type="entry name" value="Glycogen/Maltodextrin_Phosph"/>
</dbReference>
<comment type="cofactor">
    <cofactor evidence="2">
        <name>pyridoxal 5'-phosphate</name>
        <dbReference type="ChEBI" id="CHEBI:597326"/>
    </cofactor>
</comment>
<evidence type="ECO:0000256" key="6">
    <source>
        <dbReference type="ARBA" id="ARBA00022676"/>
    </source>
</evidence>
<evidence type="ECO:0000259" key="12">
    <source>
        <dbReference type="Pfam" id="PF11897"/>
    </source>
</evidence>
<feature type="domain" description="DUF3417" evidence="12">
    <location>
        <begin position="14"/>
        <end position="117"/>
    </location>
</feature>
<dbReference type="PANTHER" id="PTHR42655">
    <property type="entry name" value="GLYCOGEN PHOSPHORYLASE"/>
    <property type="match status" value="1"/>
</dbReference>
<dbReference type="Pfam" id="PF00343">
    <property type="entry name" value="Phosphorylase"/>
    <property type="match status" value="1"/>
</dbReference>
<comment type="catalytic activity">
    <reaction evidence="1">
        <text>[(1-&gt;4)-alpha-D-glucosyl](n) + phosphate = [(1-&gt;4)-alpha-D-glucosyl](n-1) + alpha-D-glucose 1-phosphate</text>
        <dbReference type="Rhea" id="RHEA:41732"/>
        <dbReference type="Rhea" id="RHEA-COMP:9584"/>
        <dbReference type="Rhea" id="RHEA-COMP:9586"/>
        <dbReference type="ChEBI" id="CHEBI:15444"/>
        <dbReference type="ChEBI" id="CHEBI:43474"/>
        <dbReference type="ChEBI" id="CHEBI:58601"/>
        <dbReference type="EC" id="2.4.1.1"/>
    </reaction>
</comment>
<evidence type="ECO:0000256" key="9">
    <source>
        <dbReference type="ARBA" id="ARBA00023277"/>
    </source>
</evidence>
<dbReference type="InterPro" id="IPR011834">
    <property type="entry name" value="Agluc_phsphrylas"/>
</dbReference>
<dbReference type="PANTHER" id="PTHR42655:SF1">
    <property type="entry name" value="GLYCOGEN PHOSPHORYLASE"/>
    <property type="match status" value="1"/>
</dbReference>
<comment type="caution">
    <text evidence="13">The sequence shown here is derived from an EMBL/GenBank/DDBJ whole genome shotgun (WGS) entry which is preliminary data.</text>
</comment>
<dbReference type="Pfam" id="PF11897">
    <property type="entry name" value="DUF3417"/>
    <property type="match status" value="1"/>
</dbReference>
<comment type="similarity">
    <text evidence="3">Belongs to the glycogen phosphorylase family.</text>
</comment>
<comment type="function">
    <text evidence="10">Phosphorylase is an important allosteric enzyme in carbohydrate metabolism. Enzymes from different sources differ in their regulatory mechanisms and in their natural substrates. However, all known phosphorylases share catalytic and structural properties.</text>
</comment>
<protein>
    <recommendedName>
        <fullName evidence="4">glycogen phosphorylase</fullName>
        <ecNumber evidence="4">2.4.1.1</ecNumber>
    </recommendedName>
</protein>
<dbReference type="PIRSF" id="PIRSF000460">
    <property type="entry name" value="Pprylas_GlgP"/>
    <property type="match status" value="1"/>
</dbReference>
<dbReference type="PROSITE" id="PS00102">
    <property type="entry name" value="PHOSPHORYLASE"/>
    <property type="match status" value="1"/>
</dbReference>
<dbReference type="EMBL" id="WTVM01000065">
    <property type="protein sequence ID" value="NMG03630.1"/>
    <property type="molecule type" value="Genomic_DNA"/>
</dbReference>
<feature type="modified residue" description="N6-(pyridoxal phosphate)lysine" evidence="11">
    <location>
        <position position="605"/>
    </location>
</feature>
<dbReference type="SUPFAM" id="SSF53756">
    <property type="entry name" value="UDP-Glycosyltransferase/glycogen phosphorylase"/>
    <property type="match status" value="1"/>
</dbReference>
<dbReference type="AlphaFoldDB" id="A0A972FF68"/>